<evidence type="ECO:0000256" key="4">
    <source>
        <dbReference type="ARBA" id="ARBA00022982"/>
    </source>
</evidence>
<keyword evidence="3" id="KW-0479">Metal-binding</keyword>
<dbReference type="GO" id="GO:0005506">
    <property type="term" value="F:iron ion binding"/>
    <property type="evidence" value="ECO:0007669"/>
    <property type="project" value="InterPro"/>
</dbReference>
<dbReference type="InterPro" id="IPR002324">
    <property type="entry name" value="Cyt_c_ID"/>
</dbReference>
<evidence type="ECO:0000256" key="2">
    <source>
        <dbReference type="ARBA" id="ARBA00022617"/>
    </source>
</evidence>
<evidence type="ECO:0000256" key="5">
    <source>
        <dbReference type="ARBA" id="ARBA00023004"/>
    </source>
</evidence>
<dbReference type="InterPro" id="IPR036909">
    <property type="entry name" value="Cyt_c-like_dom_sf"/>
</dbReference>
<evidence type="ECO:0000256" key="1">
    <source>
        <dbReference type="ARBA" id="ARBA00022448"/>
    </source>
</evidence>
<name>A0A1J5RVC0_9ZZZZ</name>
<keyword evidence="1" id="KW-0813">Transport</keyword>
<dbReference type="GO" id="GO:0009055">
    <property type="term" value="F:electron transfer activity"/>
    <property type="evidence" value="ECO:0007669"/>
    <property type="project" value="InterPro"/>
</dbReference>
<protein>
    <submittedName>
        <fullName evidence="7">Cytochrome c-552</fullName>
    </submittedName>
</protein>
<gene>
    <name evidence="7" type="ORF">GALL_219220</name>
</gene>
<comment type="caution">
    <text evidence="7">The sequence shown here is derived from an EMBL/GenBank/DDBJ whole genome shotgun (WGS) entry which is preliminary data.</text>
</comment>
<feature type="domain" description="Cytochrome c" evidence="6">
    <location>
        <begin position="29"/>
        <end position="126"/>
    </location>
</feature>
<evidence type="ECO:0000256" key="3">
    <source>
        <dbReference type="ARBA" id="ARBA00022723"/>
    </source>
</evidence>
<dbReference type="Pfam" id="PF00034">
    <property type="entry name" value="Cytochrom_C"/>
    <property type="match status" value="1"/>
</dbReference>
<dbReference type="InterPro" id="IPR009056">
    <property type="entry name" value="Cyt_c-like_dom"/>
</dbReference>
<reference evidence="7" key="1">
    <citation type="submission" date="2016-10" db="EMBL/GenBank/DDBJ databases">
        <title>Sequence of Gallionella enrichment culture.</title>
        <authorList>
            <person name="Poehlein A."/>
            <person name="Muehling M."/>
            <person name="Daniel R."/>
        </authorList>
    </citation>
    <scope>NUCLEOTIDE SEQUENCE</scope>
</reference>
<dbReference type="Gene3D" id="1.10.760.10">
    <property type="entry name" value="Cytochrome c-like domain"/>
    <property type="match status" value="1"/>
</dbReference>
<keyword evidence="5" id="KW-0408">Iron</keyword>
<dbReference type="GO" id="GO:0020037">
    <property type="term" value="F:heme binding"/>
    <property type="evidence" value="ECO:0007669"/>
    <property type="project" value="InterPro"/>
</dbReference>
<dbReference type="EMBL" id="MLJW01000155">
    <property type="protein sequence ID" value="OIQ96044.1"/>
    <property type="molecule type" value="Genomic_DNA"/>
</dbReference>
<keyword evidence="4" id="KW-0249">Electron transport</keyword>
<evidence type="ECO:0000259" key="6">
    <source>
        <dbReference type="PROSITE" id="PS51007"/>
    </source>
</evidence>
<dbReference type="PROSITE" id="PS51007">
    <property type="entry name" value="CYTC"/>
    <property type="match status" value="1"/>
</dbReference>
<dbReference type="AlphaFoldDB" id="A0A1J5RVC0"/>
<keyword evidence="2" id="KW-0349">Heme</keyword>
<dbReference type="PRINTS" id="PR00606">
    <property type="entry name" value="CYTCHROMECID"/>
</dbReference>
<accession>A0A1J5RVC0</accession>
<sequence length="129" mass="13002">MTSGLRGIQGRLLGAWLAGAAALASPGVAHAAAGPATNDAAMLSLAKASGCLACHAMHHKKVGPAYAAIAARYAGNAKALAILQNAILNGHVGTWGVIPMPAYGGSQQVLTPDQARQLAQWIMGVRARA</sequence>
<dbReference type="SUPFAM" id="SSF46626">
    <property type="entry name" value="Cytochrome c"/>
    <property type="match status" value="1"/>
</dbReference>
<proteinExistence type="predicted"/>
<evidence type="ECO:0000313" key="7">
    <source>
        <dbReference type="EMBL" id="OIQ96044.1"/>
    </source>
</evidence>
<organism evidence="7">
    <name type="scientific">mine drainage metagenome</name>
    <dbReference type="NCBI Taxonomy" id="410659"/>
    <lineage>
        <taxon>unclassified sequences</taxon>
        <taxon>metagenomes</taxon>
        <taxon>ecological metagenomes</taxon>
    </lineage>
</organism>